<dbReference type="InterPro" id="IPR047120">
    <property type="entry name" value="Pk/Esn/Tes"/>
</dbReference>
<evidence type="ECO:0000259" key="7">
    <source>
        <dbReference type="PROSITE" id="PS50023"/>
    </source>
</evidence>
<dbReference type="GO" id="GO:0008270">
    <property type="term" value="F:zinc ion binding"/>
    <property type="evidence" value="ECO:0007669"/>
    <property type="project" value="InterPro"/>
</dbReference>
<dbReference type="AlphaFoldDB" id="A0A1I8BI38"/>
<evidence type="ECO:0000256" key="5">
    <source>
        <dbReference type="PROSITE-ProRule" id="PRU00125"/>
    </source>
</evidence>
<dbReference type="Pfam" id="PF00412">
    <property type="entry name" value="LIM"/>
    <property type="match status" value="2"/>
</dbReference>
<feature type="compositionally biased region" description="Pro residues" evidence="6">
    <location>
        <begin position="306"/>
        <end position="321"/>
    </location>
</feature>
<feature type="region of interest" description="Disordered" evidence="6">
    <location>
        <begin position="306"/>
        <end position="327"/>
    </location>
</feature>
<keyword evidence="8" id="KW-1185">Reference proteome</keyword>
<dbReference type="InterPro" id="IPR010442">
    <property type="entry name" value="PET_domain"/>
</dbReference>
<reference evidence="9" key="1">
    <citation type="submission" date="2016-11" db="UniProtKB">
        <authorList>
            <consortium name="WormBaseParasite"/>
        </authorList>
    </citation>
    <scope>IDENTIFICATION</scope>
</reference>
<sequence length="557" mass="63978">MSFNLNSKIEKQQIIKNNYKNNKILSESSDDDDSGCAIDELYSWVPLKTKKELIYSSNKIKQLKYQLPLQDFHKNFCLNIKNEKELNELKEFIFKRKKNYFGKGIPKEIIEGKIYCRQCKSQIETKTLTITANTHFGPYAHWHPNCFVCVECKELLVDFIYFAHQDNIFCGRHHAELSRPRCAYCDELIFGEECTEAEGKIWHLNHFCCVKCNQPLAGCQYVKTLIGLPYLLINGQLFCKENCENKNNLKSPSLFSYNNSSISSYFSLSSSKSESPFNESFIKNSSKNAKTINQFNWKQKQKFLPPPLPINGPPPIPPPPSSIQSDFKRSTSSENFYETVAPSMPNIKKEFKFKEIFGTNKSTKSEFSNNEIFGSSICSSKNKLNFVESINYLSPRNSIKSNISDEQYLSTEKIKIIPRKTFSKRRSKSVDGGYRNKKYLNNQNYCYTTSQINNIISKDVPTTSSPQKNSSFCSSESEITDNEGNRNNSMSSESDIDDGEYLSANTRFLRHYFAITRSESRIKKNNSNKFIAVNNLSVLTKNGKDESKKNISNCRIS</sequence>
<dbReference type="PROSITE" id="PS00478">
    <property type="entry name" value="LIM_DOMAIN_1"/>
    <property type="match status" value="1"/>
</dbReference>
<dbReference type="PANTHER" id="PTHR24211">
    <property type="entry name" value="LIM DOMAIN-CONTAINING PROTEIN"/>
    <property type="match status" value="1"/>
</dbReference>
<evidence type="ECO:0000256" key="6">
    <source>
        <dbReference type="SAM" id="MobiDB-lite"/>
    </source>
</evidence>
<dbReference type="SMART" id="SM00132">
    <property type="entry name" value="LIM"/>
    <property type="match status" value="2"/>
</dbReference>
<keyword evidence="2" id="KW-0677">Repeat</keyword>
<evidence type="ECO:0000313" key="9">
    <source>
        <dbReference type="WBParaSite" id="MhA1_Contig2507.frz3.gene1"/>
    </source>
</evidence>
<feature type="domain" description="LIM zinc-binding" evidence="7">
    <location>
        <begin position="180"/>
        <end position="250"/>
    </location>
</feature>
<dbReference type="PROSITE" id="PS50023">
    <property type="entry name" value="LIM_DOMAIN_2"/>
    <property type="match status" value="1"/>
</dbReference>
<feature type="region of interest" description="Disordered" evidence="6">
    <location>
        <begin position="458"/>
        <end position="497"/>
    </location>
</feature>
<evidence type="ECO:0000256" key="1">
    <source>
        <dbReference type="ARBA" id="ARBA00022723"/>
    </source>
</evidence>
<evidence type="ECO:0000256" key="3">
    <source>
        <dbReference type="ARBA" id="ARBA00022833"/>
    </source>
</evidence>
<evidence type="ECO:0000256" key="2">
    <source>
        <dbReference type="ARBA" id="ARBA00022737"/>
    </source>
</evidence>
<proteinExistence type="predicted"/>
<keyword evidence="4 5" id="KW-0440">LIM domain</keyword>
<feature type="compositionally biased region" description="Polar residues" evidence="6">
    <location>
        <begin position="458"/>
        <end position="477"/>
    </location>
</feature>
<organism evidence="8 9">
    <name type="scientific">Meloidogyne hapla</name>
    <name type="common">Root-knot nematode worm</name>
    <dbReference type="NCBI Taxonomy" id="6305"/>
    <lineage>
        <taxon>Eukaryota</taxon>
        <taxon>Metazoa</taxon>
        <taxon>Ecdysozoa</taxon>
        <taxon>Nematoda</taxon>
        <taxon>Chromadorea</taxon>
        <taxon>Rhabditida</taxon>
        <taxon>Tylenchina</taxon>
        <taxon>Tylenchomorpha</taxon>
        <taxon>Tylenchoidea</taxon>
        <taxon>Meloidogynidae</taxon>
        <taxon>Meloidogyninae</taxon>
        <taxon>Meloidogyne</taxon>
    </lineage>
</organism>
<evidence type="ECO:0000256" key="4">
    <source>
        <dbReference type="ARBA" id="ARBA00023038"/>
    </source>
</evidence>
<dbReference type="Pfam" id="PF06297">
    <property type="entry name" value="PET"/>
    <property type="match status" value="1"/>
</dbReference>
<protein>
    <submittedName>
        <fullName evidence="9">LIM zinc-binding domain-containing protein</fullName>
    </submittedName>
</protein>
<evidence type="ECO:0000313" key="8">
    <source>
        <dbReference type="Proteomes" id="UP000095281"/>
    </source>
</evidence>
<dbReference type="Proteomes" id="UP000095281">
    <property type="component" value="Unplaced"/>
</dbReference>
<dbReference type="WBParaSite" id="MhA1_Contig2507.frz3.gene1">
    <property type="protein sequence ID" value="MhA1_Contig2507.frz3.gene1"/>
    <property type="gene ID" value="MhA1_Contig2507.frz3.gene1"/>
</dbReference>
<dbReference type="InterPro" id="IPR001781">
    <property type="entry name" value="Znf_LIM"/>
</dbReference>
<keyword evidence="1 5" id="KW-0479">Metal-binding</keyword>
<accession>A0A1I8BI38</accession>
<dbReference type="Gene3D" id="2.10.110.10">
    <property type="entry name" value="Cysteine Rich Protein"/>
    <property type="match status" value="2"/>
</dbReference>
<name>A0A1I8BI38_MELHA</name>
<keyword evidence="3 5" id="KW-0862">Zinc</keyword>
<dbReference type="SUPFAM" id="SSF57716">
    <property type="entry name" value="Glucocorticoid receptor-like (DNA-binding domain)"/>
    <property type="match status" value="1"/>
</dbReference>
<dbReference type="PANTHER" id="PTHR24211:SF22">
    <property type="entry name" value="TESTIN"/>
    <property type="match status" value="1"/>
</dbReference>